<dbReference type="AlphaFoldDB" id="A0ABD6C7V9"/>
<dbReference type="PANTHER" id="PTHR39188">
    <property type="entry name" value="MEMBRANE-ASSOCIATED ZINC METALLOPROTEASE M50B"/>
    <property type="match status" value="1"/>
</dbReference>
<dbReference type="InterPro" id="IPR046342">
    <property type="entry name" value="CBS_dom_sf"/>
</dbReference>
<feature type="compositionally biased region" description="Polar residues" evidence="18">
    <location>
        <begin position="389"/>
        <end position="399"/>
    </location>
</feature>
<keyword evidence="6 14" id="KW-0479">Metal-binding</keyword>
<feature type="binding site" evidence="16">
    <location>
        <position position="83"/>
    </location>
    <ligand>
        <name>Zn(2+)</name>
        <dbReference type="ChEBI" id="CHEBI:29105"/>
        <note>catalytic</note>
    </ligand>
</feature>
<keyword evidence="10 14" id="KW-1133">Transmembrane helix</keyword>
<name>A0ABD6C7V9_9EURY</name>
<dbReference type="InterPro" id="IPR016483">
    <property type="entry name" value="UCP006404_Pept_M50_CBS"/>
</dbReference>
<dbReference type="PROSITE" id="PS51371">
    <property type="entry name" value="CBS"/>
    <property type="match status" value="2"/>
</dbReference>
<accession>A0ABD6C7V9</accession>
<feature type="transmembrane region" description="Helical" evidence="14">
    <location>
        <begin position="120"/>
        <end position="140"/>
    </location>
</feature>
<feature type="transmembrane region" description="Helical" evidence="14">
    <location>
        <begin position="61"/>
        <end position="78"/>
    </location>
</feature>
<feature type="binding site" evidence="16">
    <location>
        <position position="176"/>
    </location>
    <ligand>
        <name>Zn(2+)</name>
        <dbReference type="ChEBI" id="CHEBI:29105"/>
        <note>catalytic</note>
    </ligand>
</feature>
<dbReference type="CDD" id="cd04801">
    <property type="entry name" value="CBS_pair_peptidase_M50"/>
    <property type="match status" value="1"/>
</dbReference>
<evidence type="ECO:0000256" key="8">
    <source>
        <dbReference type="ARBA" id="ARBA00022801"/>
    </source>
</evidence>
<dbReference type="RefSeq" id="WP_247376295.1">
    <property type="nucleotide sequence ID" value="NZ_JALLGV010000002.1"/>
</dbReference>
<evidence type="ECO:0000256" key="3">
    <source>
        <dbReference type="ARBA" id="ARBA00022475"/>
    </source>
</evidence>
<feature type="domain" description="CBS" evidence="19">
    <location>
        <begin position="319"/>
        <end position="374"/>
    </location>
</feature>
<dbReference type="Pfam" id="PF02163">
    <property type="entry name" value="Peptidase_M50"/>
    <property type="match status" value="2"/>
</dbReference>
<proteinExistence type="inferred from homology"/>
<keyword evidence="3 14" id="KW-1003">Cell membrane</keyword>
<evidence type="ECO:0000256" key="18">
    <source>
        <dbReference type="SAM" id="MobiDB-lite"/>
    </source>
</evidence>
<protein>
    <recommendedName>
        <fullName evidence="14">Zinc metalloprotease</fullName>
    </recommendedName>
</protein>
<feature type="transmembrane region" description="Helical" evidence="14">
    <location>
        <begin position="204"/>
        <end position="233"/>
    </location>
</feature>
<dbReference type="Gene3D" id="3.10.580.10">
    <property type="entry name" value="CBS-domain"/>
    <property type="match status" value="2"/>
</dbReference>
<sequence length="399" mass="42633">MQSFRIGKLFGIPIKLDLTFLLVLPLFAWIISAQVGEWVGILNDVWGAAIPADAFTAPETTIVLGIVAAVGLFVGVVLHELGHSLVAMRFGYPIDSITLWLFGGVAQLTEMPEDWKQELAIAIAGPIVSVGLGVGSYVAFTQTPTSLPAAKFLLGYLALMNVALAGFNLLPGFPMDGGRVLRALLASRIPYAKATQWAAEVGKFFAILLGLFGLFGGGGLFMVAIAFFIYIGASGEAQQTVMRAAFEGVTVSDIMTPATQVQTVAPGTSVAELLEQMFRERHTGYPVVQGGEIVGLVALDDALEVKEIERDAYRVEEIMTTDLKTVSPDADVMDALTQLQQNSVGRLLVMDGEDLVGIITRSDIMTALSIIKQSGAYRGQPDEGDESTEPSASQPESRF</sequence>
<evidence type="ECO:0000256" key="13">
    <source>
        <dbReference type="ARBA" id="ARBA00023136"/>
    </source>
</evidence>
<dbReference type="CDD" id="cd06164">
    <property type="entry name" value="S2P-M50_SpoIVFB_CBS"/>
    <property type="match status" value="1"/>
</dbReference>
<evidence type="ECO:0000256" key="12">
    <source>
        <dbReference type="ARBA" id="ARBA00023122"/>
    </source>
</evidence>
<feature type="transmembrane region" description="Helical" evidence="14">
    <location>
        <begin position="90"/>
        <end position="108"/>
    </location>
</feature>
<dbReference type="EMBL" id="JBHUDJ010000002">
    <property type="protein sequence ID" value="MFD1586236.1"/>
    <property type="molecule type" value="Genomic_DNA"/>
</dbReference>
<keyword evidence="11 14" id="KW-0482">Metalloprotease</keyword>
<comment type="subcellular location">
    <subcellularLocation>
        <location evidence="1 14">Cell membrane</location>
        <topology evidence="1 14">Multi-pass membrane protein</topology>
    </subcellularLocation>
</comment>
<dbReference type="SUPFAM" id="SSF54631">
    <property type="entry name" value="CBS-domain pair"/>
    <property type="match status" value="1"/>
</dbReference>
<evidence type="ECO:0000256" key="4">
    <source>
        <dbReference type="ARBA" id="ARBA00022670"/>
    </source>
</evidence>
<dbReference type="GO" id="GO:0005886">
    <property type="term" value="C:plasma membrane"/>
    <property type="evidence" value="ECO:0007669"/>
    <property type="project" value="UniProtKB-SubCell"/>
</dbReference>
<reference evidence="20 21" key="1">
    <citation type="journal article" date="2019" name="Int. J. Syst. Evol. Microbiol.">
        <title>The Global Catalogue of Microorganisms (GCM) 10K type strain sequencing project: providing services to taxonomists for standard genome sequencing and annotation.</title>
        <authorList>
            <consortium name="The Broad Institute Genomics Platform"/>
            <consortium name="The Broad Institute Genome Sequencing Center for Infectious Disease"/>
            <person name="Wu L."/>
            <person name="Ma J."/>
        </authorList>
    </citation>
    <scope>NUCLEOTIDE SEQUENCE [LARGE SCALE GENOMIC DNA]</scope>
    <source>
        <strain evidence="20 21">CGMCC 1.12125</strain>
    </source>
</reference>
<comment type="caution">
    <text evidence="20">The sequence shown here is derived from an EMBL/GenBank/DDBJ whole genome shotgun (WGS) entry which is preliminary data.</text>
</comment>
<evidence type="ECO:0000313" key="20">
    <source>
        <dbReference type="EMBL" id="MFD1586236.1"/>
    </source>
</evidence>
<evidence type="ECO:0000256" key="1">
    <source>
        <dbReference type="ARBA" id="ARBA00004651"/>
    </source>
</evidence>
<evidence type="ECO:0000256" key="10">
    <source>
        <dbReference type="ARBA" id="ARBA00022989"/>
    </source>
</evidence>
<dbReference type="SMART" id="SM00116">
    <property type="entry name" value="CBS"/>
    <property type="match status" value="2"/>
</dbReference>
<dbReference type="PIRSF" id="PIRSF006404">
    <property type="entry name" value="UCP006404_Pept_M50_CBS"/>
    <property type="match status" value="1"/>
</dbReference>
<evidence type="ECO:0000313" key="21">
    <source>
        <dbReference type="Proteomes" id="UP001597119"/>
    </source>
</evidence>
<dbReference type="Pfam" id="PF00571">
    <property type="entry name" value="CBS"/>
    <property type="match status" value="2"/>
</dbReference>
<keyword evidence="12 17" id="KW-0129">CBS domain</keyword>
<evidence type="ECO:0000256" key="2">
    <source>
        <dbReference type="ARBA" id="ARBA00007931"/>
    </source>
</evidence>
<dbReference type="PANTHER" id="PTHR39188:SF3">
    <property type="entry name" value="STAGE IV SPORULATION PROTEIN FB"/>
    <property type="match status" value="1"/>
</dbReference>
<evidence type="ECO:0000256" key="9">
    <source>
        <dbReference type="ARBA" id="ARBA00022833"/>
    </source>
</evidence>
<evidence type="ECO:0000256" key="17">
    <source>
        <dbReference type="PROSITE-ProRule" id="PRU00703"/>
    </source>
</evidence>
<keyword evidence="9 14" id="KW-0862">Zinc</keyword>
<dbReference type="InterPro" id="IPR008915">
    <property type="entry name" value="Peptidase_M50"/>
</dbReference>
<comment type="similarity">
    <text evidence="2 14">Belongs to the peptidase M50B family.</text>
</comment>
<evidence type="ECO:0000256" key="6">
    <source>
        <dbReference type="ARBA" id="ARBA00022723"/>
    </source>
</evidence>
<evidence type="ECO:0000256" key="14">
    <source>
        <dbReference type="PIRNR" id="PIRNR006404"/>
    </source>
</evidence>
<dbReference type="Proteomes" id="UP001597119">
    <property type="component" value="Unassembled WGS sequence"/>
</dbReference>
<feature type="domain" description="CBS" evidence="19">
    <location>
        <begin position="255"/>
        <end position="312"/>
    </location>
</feature>
<feature type="transmembrane region" description="Helical" evidence="14">
    <location>
        <begin position="152"/>
        <end position="170"/>
    </location>
</feature>
<dbReference type="InterPro" id="IPR000644">
    <property type="entry name" value="CBS_dom"/>
</dbReference>
<keyword evidence="8 14" id="KW-0378">Hydrolase</keyword>
<keyword evidence="4 14" id="KW-0645">Protease</keyword>
<dbReference type="GO" id="GO:0006508">
    <property type="term" value="P:proteolysis"/>
    <property type="evidence" value="ECO:0007669"/>
    <property type="project" value="UniProtKB-KW"/>
</dbReference>
<evidence type="ECO:0000256" key="15">
    <source>
        <dbReference type="PIRSR" id="PIRSR006404-1"/>
    </source>
</evidence>
<comment type="cofactor">
    <cofactor evidence="14 16">
        <name>Zn(2+)</name>
        <dbReference type="ChEBI" id="CHEBI:29105"/>
    </cofactor>
    <text evidence="14 16">Binds 1 zinc ion per subunit.</text>
</comment>
<dbReference type="GO" id="GO:0046872">
    <property type="term" value="F:metal ion binding"/>
    <property type="evidence" value="ECO:0007669"/>
    <property type="project" value="UniProtKB-UniRule"/>
</dbReference>
<feature type="binding site" evidence="16">
    <location>
        <position position="79"/>
    </location>
    <ligand>
        <name>Zn(2+)</name>
        <dbReference type="ChEBI" id="CHEBI:29105"/>
        <note>catalytic</note>
    </ligand>
</feature>
<keyword evidence="5 14" id="KW-0812">Transmembrane</keyword>
<evidence type="ECO:0000256" key="5">
    <source>
        <dbReference type="ARBA" id="ARBA00022692"/>
    </source>
</evidence>
<evidence type="ECO:0000256" key="7">
    <source>
        <dbReference type="ARBA" id="ARBA00022737"/>
    </source>
</evidence>
<evidence type="ECO:0000256" key="11">
    <source>
        <dbReference type="ARBA" id="ARBA00023049"/>
    </source>
</evidence>
<feature type="region of interest" description="Disordered" evidence="18">
    <location>
        <begin position="375"/>
        <end position="399"/>
    </location>
</feature>
<feature type="active site" evidence="15">
    <location>
        <position position="80"/>
    </location>
</feature>
<keyword evidence="7" id="KW-0677">Repeat</keyword>
<dbReference type="GO" id="GO:0008237">
    <property type="term" value="F:metallopeptidase activity"/>
    <property type="evidence" value="ECO:0007669"/>
    <property type="project" value="UniProtKB-UniRule"/>
</dbReference>
<evidence type="ECO:0000259" key="19">
    <source>
        <dbReference type="PROSITE" id="PS51371"/>
    </source>
</evidence>
<organism evidence="20 21">
    <name type="scientific">Halorientalis brevis</name>
    <dbReference type="NCBI Taxonomy" id="1126241"/>
    <lineage>
        <taxon>Archaea</taxon>
        <taxon>Methanobacteriati</taxon>
        <taxon>Methanobacteriota</taxon>
        <taxon>Stenosarchaea group</taxon>
        <taxon>Halobacteria</taxon>
        <taxon>Halobacteriales</taxon>
        <taxon>Haloarculaceae</taxon>
        <taxon>Halorientalis</taxon>
    </lineage>
</organism>
<evidence type="ECO:0000256" key="16">
    <source>
        <dbReference type="PIRSR" id="PIRSR006404-2"/>
    </source>
</evidence>
<gene>
    <name evidence="20" type="ORF">ACFR9U_04530</name>
</gene>
<keyword evidence="21" id="KW-1185">Reference proteome</keyword>
<feature type="transmembrane region" description="Helical" evidence="14">
    <location>
        <begin position="20"/>
        <end position="41"/>
    </location>
</feature>
<keyword evidence="13 14" id="KW-0472">Membrane</keyword>